<evidence type="ECO:0000313" key="2">
    <source>
        <dbReference type="EMBL" id="GEU59887.1"/>
    </source>
</evidence>
<dbReference type="AlphaFoldDB" id="A0A6L2LG16"/>
<sequence>MGRDTIQLENAVSTISQEYLLEFTFEYGIPESLHPELPGPEDPIVEFPKGKVGVYTKFFEFANFCIPISQFLFDIFGQYQIHLSQLSVIGVAKQTTEEKHPQCYTKPFDSIKNWNNRFFWVDEKVFLTVVDWRINTPKDEKPSADFYSAVAVATLNTRHMDLFNLISAPNPTKVKIRTRPRAAHEVPLLTATASRVIHMRDTTMALGSSRTPATIEKSPLDFADEDPPQVITEKGDEATAESTLGGKSLAAMGIEVDSTSFAPATQETPMNVKSVSDLDPLSYAEPRPIPKQDITQSSRKTPIVEDSDSEKSTSFTSMVGSPGSIYQSGWGVTNNCRLDTPAVCQDVVDHIVPTGNNQVSQQVSTLQAQITDEERIKAAFEKFKKYEDDRVNSRCAEMDARLDVLSIDFHEELYPHMLTAIVGRRWVIGHGLRLAIMKCAESTELRKVFADVVSARIAKGMSEGLKHRVEHEKAKVDLAAIEAYDPEVDTKYFTALHALKDLKYPLWIRKLRPNSFQLKIPVYPEVRNPKDPWSFTEEILLEDAIAANISRTEKKKKCRVVYHTHRVGFAHHARSDGVSVSVPTIASQGLAILLADVATQTEITEDEASSRLLRSKSLPPMYNLDWP</sequence>
<feature type="region of interest" description="Disordered" evidence="1">
    <location>
        <begin position="260"/>
        <end position="318"/>
    </location>
</feature>
<dbReference type="PANTHER" id="PTHR31099:SF41">
    <property type="entry name" value="TRANSPOSASE (PUTATIVE), GYPSY TYPE-RELATED"/>
    <property type="match status" value="1"/>
</dbReference>
<accession>A0A6L2LG16</accession>
<name>A0A6L2LG16_TANCI</name>
<evidence type="ECO:0008006" key="3">
    <source>
        <dbReference type="Google" id="ProtNLM"/>
    </source>
</evidence>
<dbReference type="PANTHER" id="PTHR31099">
    <property type="entry name" value="OS06G0165300 PROTEIN"/>
    <property type="match status" value="1"/>
</dbReference>
<protein>
    <recommendedName>
        <fullName evidence="3">Transposase (Putative), gypsy type</fullName>
    </recommendedName>
</protein>
<dbReference type="EMBL" id="BKCJ010004249">
    <property type="protein sequence ID" value="GEU59887.1"/>
    <property type="molecule type" value="Genomic_DNA"/>
</dbReference>
<gene>
    <name evidence="2" type="ORF">Tci_031865</name>
</gene>
<proteinExistence type="predicted"/>
<reference evidence="2" key="1">
    <citation type="journal article" date="2019" name="Sci. Rep.">
        <title>Draft genome of Tanacetum cinerariifolium, the natural source of mosquito coil.</title>
        <authorList>
            <person name="Yamashiro T."/>
            <person name="Shiraishi A."/>
            <person name="Satake H."/>
            <person name="Nakayama K."/>
        </authorList>
    </citation>
    <scope>NUCLEOTIDE SEQUENCE</scope>
</reference>
<comment type="caution">
    <text evidence="2">The sequence shown here is derived from an EMBL/GenBank/DDBJ whole genome shotgun (WGS) entry which is preliminary data.</text>
</comment>
<evidence type="ECO:0000256" key="1">
    <source>
        <dbReference type="SAM" id="MobiDB-lite"/>
    </source>
</evidence>
<feature type="compositionally biased region" description="Polar residues" evidence="1">
    <location>
        <begin position="260"/>
        <end position="274"/>
    </location>
</feature>
<organism evidence="2">
    <name type="scientific">Tanacetum cinerariifolium</name>
    <name type="common">Dalmatian daisy</name>
    <name type="synonym">Chrysanthemum cinerariifolium</name>
    <dbReference type="NCBI Taxonomy" id="118510"/>
    <lineage>
        <taxon>Eukaryota</taxon>
        <taxon>Viridiplantae</taxon>
        <taxon>Streptophyta</taxon>
        <taxon>Embryophyta</taxon>
        <taxon>Tracheophyta</taxon>
        <taxon>Spermatophyta</taxon>
        <taxon>Magnoliopsida</taxon>
        <taxon>eudicotyledons</taxon>
        <taxon>Gunneridae</taxon>
        <taxon>Pentapetalae</taxon>
        <taxon>asterids</taxon>
        <taxon>campanulids</taxon>
        <taxon>Asterales</taxon>
        <taxon>Asteraceae</taxon>
        <taxon>Asteroideae</taxon>
        <taxon>Anthemideae</taxon>
        <taxon>Anthemidinae</taxon>
        <taxon>Tanacetum</taxon>
    </lineage>
</organism>